<dbReference type="Pfam" id="PF10166">
    <property type="entry name" value="DUF2368"/>
    <property type="match status" value="2"/>
</dbReference>
<dbReference type="PANTHER" id="PTHR13411:SF6">
    <property type="entry name" value="PLASMINOGEN RECEPTOR (KT)"/>
    <property type="match status" value="1"/>
</dbReference>
<dbReference type="Proteomes" id="UP001303046">
    <property type="component" value="Unassembled WGS sequence"/>
</dbReference>
<dbReference type="EMBL" id="JAVFWL010000002">
    <property type="protein sequence ID" value="KAK6733795.1"/>
    <property type="molecule type" value="Genomic_DNA"/>
</dbReference>
<evidence type="ECO:0000313" key="3">
    <source>
        <dbReference type="Proteomes" id="UP001303046"/>
    </source>
</evidence>
<feature type="transmembrane region" description="Helical" evidence="1">
    <location>
        <begin position="88"/>
        <end position="105"/>
    </location>
</feature>
<keyword evidence="1" id="KW-0812">Transmembrane</keyword>
<keyword evidence="3" id="KW-1185">Reference proteome</keyword>
<keyword evidence="1" id="KW-1133">Transmembrane helix</keyword>
<evidence type="ECO:0000313" key="2">
    <source>
        <dbReference type="EMBL" id="KAK6733795.1"/>
    </source>
</evidence>
<dbReference type="InterPro" id="IPR019319">
    <property type="entry name" value="Plg-R(KT)"/>
</dbReference>
<keyword evidence="1" id="KW-0472">Membrane</keyword>
<reference evidence="2 3" key="1">
    <citation type="submission" date="2023-08" db="EMBL/GenBank/DDBJ databases">
        <title>A Necator americanus chromosomal reference genome.</title>
        <authorList>
            <person name="Ilik V."/>
            <person name="Petrzelkova K.J."/>
            <person name="Pardy F."/>
            <person name="Fuh T."/>
            <person name="Niatou-Singa F.S."/>
            <person name="Gouil Q."/>
            <person name="Baker L."/>
            <person name="Ritchie M.E."/>
            <person name="Jex A.R."/>
            <person name="Gazzola D."/>
            <person name="Li H."/>
            <person name="Toshio Fujiwara R."/>
            <person name="Zhan B."/>
            <person name="Aroian R.V."/>
            <person name="Pafco B."/>
            <person name="Schwarz E.M."/>
        </authorList>
    </citation>
    <scope>NUCLEOTIDE SEQUENCE [LARGE SCALE GENOMIC DNA]</scope>
    <source>
        <strain evidence="2 3">Aroian</strain>
        <tissue evidence="2">Whole animal</tissue>
    </source>
</reference>
<sequence>MQDGSTRQLEATAISGSKCGVVKFTCINLFLGMGGYLSSSSTDSSPTYFDLYAELEKTRIERQLAIQQLLEHRRRAYKLAEEREKLKWSASGGGVMMIFCLFSWFHHKNMLHLLPIFPTLSYLGYETHYCYGNKAALIDRVANQIREENIDELVPNTISVQDSSSFNKSYGMGQTTSQRVPEQRAAELKLLNDDFIEAEIMLKNLQFAQERATKFVRLQDLFTFEFGAAATVTCILVAAGAIYKRKDFAIPIAPLIMGLGYRYDNAFGEKHEVVREDAETLLKANDERLKVVGGPLTLKEVDAYRERHFQ</sequence>
<name>A0ABR1C6L8_NECAM</name>
<protein>
    <submittedName>
        <fullName evidence="2">Uncharacterized protein</fullName>
    </submittedName>
</protein>
<dbReference type="PANTHER" id="PTHR13411">
    <property type="entry name" value="PLASMINOGEN RECEPTOR (KT)"/>
    <property type="match status" value="1"/>
</dbReference>
<accession>A0ABR1C6L8</accession>
<organism evidence="2 3">
    <name type="scientific">Necator americanus</name>
    <name type="common">Human hookworm</name>
    <dbReference type="NCBI Taxonomy" id="51031"/>
    <lineage>
        <taxon>Eukaryota</taxon>
        <taxon>Metazoa</taxon>
        <taxon>Ecdysozoa</taxon>
        <taxon>Nematoda</taxon>
        <taxon>Chromadorea</taxon>
        <taxon>Rhabditida</taxon>
        <taxon>Rhabditina</taxon>
        <taxon>Rhabditomorpha</taxon>
        <taxon>Strongyloidea</taxon>
        <taxon>Ancylostomatidae</taxon>
        <taxon>Bunostominae</taxon>
        <taxon>Necator</taxon>
    </lineage>
</organism>
<gene>
    <name evidence="2" type="primary">Necator_chrII.g5308</name>
    <name evidence="2" type="ORF">RB195_017515</name>
</gene>
<feature type="transmembrane region" description="Helical" evidence="1">
    <location>
        <begin position="221"/>
        <end position="243"/>
    </location>
</feature>
<proteinExistence type="predicted"/>
<comment type="caution">
    <text evidence="2">The sequence shown here is derived from an EMBL/GenBank/DDBJ whole genome shotgun (WGS) entry which is preliminary data.</text>
</comment>
<evidence type="ECO:0000256" key="1">
    <source>
        <dbReference type="SAM" id="Phobius"/>
    </source>
</evidence>